<dbReference type="PANTHER" id="PTHR31680">
    <property type="entry name" value="LONGIFOLIA PROTEIN"/>
    <property type="match status" value="1"/>
</dbReference>
<feature type="compositionally biased region" description="Polar residues" evidence="1">
    <location>
        <begin position="41"/>
        <end position="50"/>
    </location>
</feature>
<organism evidence="3 4">
    <name type="scientific">Clitoria ternatea</name>
    <name type="common">Butterfly pea</name>
    <dbReference type="NCBI Taxonomy" id="43366"/>
    <lineage>
        <taxon>Eukaryota</taxon>
        <taxon>Viridiplantae</taxon>
        <taxon>Streptophyta</taxon>
        <taxon>Embryophyta</taxon>
        <taxon>Tracheophyta</taxon>
        <taxon>Spermatophyta</taxon>
        <taxon>Magnoliopsida</taxon>
        <taxon>eudicotyledons</taxon>
        <taxon>Gunneridae</taxon>
        <taxon>Pentapetalae</taxon>
        <taxon>rosids</taxon>
        <taxon>fabids</taxon>
        <taxon>Fabales</taxon>
        <taxon>Fabaceae</taxon>
        <taxon>Papilionoideae</taxon>
        <taxon>50 kb inversion clade</taxon>
        <taxon>NPAAA clade</taxon>
        <taxon>indigoferoid/millettioid clade</taxon>
        <taxon>Phaseoleae</taxon>
        <taxon>Clitoria</taxon>
    </lineage>
</organism>
<feature type="compositionally biased region" description="Basic and acidic residues" evidence="1">
    <location>
        <begin position="169"/>
        <end position="184"/>
    </location>
</feature>
<feature type="region of interest" description="Disordered" evidence="1">
    <location>
        <begin position="427"/>
        <end position="465"/>
    </location>
</feature>
<dbReference type="InterPro" id="IPR033334">
    <property type="entry name" value="LNG1/2"/>
</dbReference>
<accession>A0AAN9PFS0</accession>
<feature type="region of interest" description="Disordered" evidence="1">
    <location>
        <begin position="169"/>
        <end position="190"/>
    </location>
</feature>
<feature type="region of interest" description="Disordered" evidence="1">
    <location>
        <begin position="41"/>
        <end position="128"/>
    </location>
</feature>
<evidence type="ECO:0000259" key="2">
    <source>
        <dbReference type="Pfam" id="PF14309"/>
    </source>
</evidence>
<comment type="caution">
    <text evidence="3">The sequence shown here is derived from an EMBL/GenBank/DDBJ whole genome shotgun (WGS) entry which is preliminary data.</text>
</comment>
<feature type="region of interest" description="Disordered" evidence="1">
    <location>
        <begin position="323"/>
        <end position="352"/>
    </location>
</feature>
<feature type="compositionally biased region" description="Polar residues" evidence="1">
    <location>
        <begin position="560"/>
        <end position="571"/>
    </location>
</feature>
<dbReference type="AlphaFoldDB" id="A0AAN9PFS0"/>
<feature type="domain" description="DUF4378" evidence="2">
    <location>
        <begin position="777"/>
        <end position="945"/>
    </location>
</feature>
<keyword evidence="4" id="KW-1185">Reference proteome</keyword>
<feature type="compositionally biased region" description="Polar residues" evidence="1">
    <location>
        <begin position="427"/>
        <end position="438"/>
    </location>
</feature>
<feature type="region of interest" description="Disordered" evidence="1">
    <location>
        <begin position="236"/>
        <end position="266"/>
    </location>
</feature>
<name>A0AAN9PFS0_CLITE</name>
<dbReference type="EMBL" id="JAYKXN010000004">
    <property type="protein sequence ID" value="KAK7295472.1"/>
    <property type="molecule type" value="Genomic_DNA"/>
</dbReference>
<dbReference type="InterPro" id="IPR025486">
    <property type="entry name" value="DUF4378"/>
</dbReference>
<dbReference type="PANTHER" id="PTHR31680:SF15">
    <property type="entry name" value="PROTEIN LONGIFOLIA 2"/>
    <property type="match status" value="1"/>
</dbReference>
<dbReference type="GO" id="GO:0051513">
    <property type="term" value="P:regulation of monopolar cell growth"/>
    <property type="evidence" value="ECO:0007669"/>
    <property type="project" value="InterPro"/>
</dbReference>
<protein>
    <recommendedName>
        <fullName evidence="2">DUF4378 domain-containing protein</fullName>
    </recommendedName>
</protein>
<feature type="compositionally biased region" description="Low complexity" evidence="1">
    <location>
        <begin position="84"/>
        <end position="106"/>
    </location>
</feature>
<feature type="compositionally biased region" description="Basic and acidic residues" evidence="1">
    <location>
        <begin position="323"/>
        <end position="333"/>
    </location>
</feature>
<dbReference type="Proteomes" id="UP001359559">
    <property type="component" value="Unassembled WGS sequence"/>
</dbReference>
<feature type="region of interest" description="Disordered" evidence="1">
    <location>
        <begin position="522"/>
        <end position="571"/>
    </location>
</feature>
<evidence type="ECO:0000313" key="3">
    <source>
        <dbReference type="EMBL" id="KAK7295472.1"/>
    </source>
</evidence>
<sequence length="966" mass="108299">MSRKALKSLKEENADLQKQIGCITGFFQLFDRHRFLTGQRSNSSYIQHRPTSGGGSNDIKELNSTKQKAKTKNVTIASEKQQLSTESSVTSLSSSSCSSSMSSLEVNRTIHKEPPSTNQTKTPKNKSPEVVMKQLDTPDQQSINFHHIVKDSMHREAKGLYVKTVAKEEKKPQTHALKHIDSPRPLRSNKCVNTGVTSEPVHTLAKSMKAPWDSPRLSYDDTFKSATKHKEIPRLSLDSREGSNRGFNEGNKSNNLFKGPQKGYRRNSNTMINQLQELDTSKRSSSVVAKLMGLEALPDCTQTCGSPMANSSCSTKKNDFLARSSTSDEDKQHQRLTLHQSRRADSITNATPSSRFALESIPWRQPDASQSSQLQASKSSLNVYGEIEKRVAELEFKKSGKDLRALKQILEAMQRHKNSADIARDQALNSPSHNSNKTWLHESSKEQNFPASGTVEMSNSTRGSKSPIVIMKPEKVTRKSNNPSTAQLPIHVKSGLSKYSLSNPTNGRLAGKKTAKAITSSTKRINDPCGQPVQSSDKNTNMRTSKVMQSLKAPPPQDINGESTINPGNLTMTGSPRLQKMFGLERHSPPTSPSSDSINRREHNRQPVDLSTPTTTPKHKFSTLQERNECFSEISCHWREFKHHVNVISPDLDNQRSLDSQSEIEVIRVDHSGKIISTSIQLSGMNQYNAFEVLRKESSKAETIFTVEQPSPVSVLDAAFYREDPPSPVKKTADISKNLAEALSTDDDSEESTVEILQEIDCNDEKIIKFNNNKDPDHKYITEILLASGVLNDHGSSQIFHSPGHMINPKLFFALEQMKTKKRLFNIDDSLKKIASRTNYPEQMQRKLIFDVVNDILVQKLILDSSSALWFQPNEIASRKLKGQQLLDELCSEIDQLQPENRNVSQLHEDENLKHHRTVWTNSSIEIPNIVLDIERMIFKDLVTEVVRGEVANDPGTHCRQLLFPK</sequence>
<evidence type="ECO:0000313" key="4">
    <source>
        <dbReference type="Proteomes" id="UP001359559"/>
    </source>
</evidence>
<feature type="compositionally biased region" description="Polar residues" evidence="1">
    <location>
        <begin position="532"/>
        <end position="548"/>
    </location>
</feature>
<proteinExistence type="predicted"/>
<evidence type="ECO:0000256" key="1">
    <source>
        <dbReference type="SAM" id="MobiDB-lite"/>
    </source>
</evidence>
<dbReference type="Pfam" id="PF14309">
    <property type="entry name" value="DUF4378"/>
    <property type="match status" value="1"/>
</dbReference>
<reference evidence="3 4" key="1">
    <citation type="submission" date="2024-01" db="EMBL/GenBank/DDBJ databases">
        <title>The genomes of 5 underutilized Papilionoideae crops provide insights into root nodulation and disease resistance.</title>
        <authorList>
            <person name="Yuan L."/>
        </authorList>
    </citation>
    <scope>NUCLEOTIDE SEQUENCE [LARGE SCALE GENOMIC DNA]</scope>
    <source>
        <strain evidence="3">LY-2023</strain>
        <tissue evidence="3">Leaf</tissue>
    </source>
</reference>
<feature type="compositionally biased region" description="Polar residues" evidence="1">
    <location>
        <begin position="446"/>
        <end position="464"/>
    </location>
</feature>
<gene>
    <name evidence="3" type="ORF">RJT34_18381</name>
</gene>
<feature type="region of interest" description="Disordered" evidence="1">
    <location>
        <begin position="583"/>
        <end position="621"/>
    </location>
</feature>
<feature type="compositionally biased region" description="Polar residues" evidence="1">
    <location>
        <begin position="64"/>
        <end position="83"/>
    </location>
</feature>